<gene>
    <name evidence="2" type="ORF">D5F01_LYC08970</name>
</gene>
<evidence type="ECO:0000313" key="2">
    <source>
        <dbReference type="EMBL" id="KAE8291614.1"/>
    </source>
</evidence>
<dbReference type="Proteomes" id="UP000424527">
    <property type="component" value="Unassembled WGS sequence"/>
</dbReference>
<evidence type="ECO:0000256" key="1">
    <source>
        <dbReference type="SAM" id="MobiDB-lite"/>
    </source>
</evidence>
<sequence length="204" mass="22247">MLFLRGWPIDCCVLLLPEIPVKPCYGGGVPLPGFGRLTDPPCPVLQHPYHPHSTTTNTPPPPPTHLHHHHHHQHTSSSFSVLPSPSHPQTPTSNSMRGRMMNEQTASRTSVQIPGCPYDGWRPFWSGRLVLGITVDWEPRAVRSETAAVPSALKTGPPGASALPRWKGGAINQPVWGVMLCLAIHLRPCSPMGKMGQEELEGRG</sequence>
<evidence type="ECO:0000313" key="3">
    <source>
        <dbReference type="Proteomes" id="UP000424527"/>
    </source>
</evidence>
<organism evidence="2 3">
    <name type="scientific">Larimichthys crocea</name>
    <name type="common">Large yellow croaker</name>
    <name type="synonym">Pseudosciaena crocea</name>
    <dbReference type="NCBI Taxonomy" id="215358"/>
    <lineage>
        <taxon>Eukaryota</taxon>
        <taxon>Metazoa</taxon>
        <taxon>Chordata</taxon>
        <taxon>Craniata</taxon>
        <taxon>Vertebrata</taxon>
        <taxon>Euteleostomi</taxon>
        <taxon>Actinopterygii</taxon>
        <taxon>Neopterygii</taxon>
        <taxon>Teleostei</taxon>
        <taxon>Neoteleostei</taxon>
        <taxon>Acanthomorphata</taxon>
        <taxon>Eupercaria</taxon>
        <taxon>Sciaenidae</taxon>
        <taxon>Larimichthys</taxon>
    </lineage>
</organism>
<dbReference type="AlphaFoldDB" id="A0A6G0IJR3"/>
<keyword evidence="3" id="KW-1185">Reference proteome</keyword>
<name>A0A6G0IJR3_LARCR</name>
<feature type="compositionally biased region" description="Low complexity" evidence="1">
    <location>
        <begin position="47"/>
        <end position="57"/>
    </location>
</feature>
<comment type="caution">
    <text evidence="2">The sequence shown here is derived from an EMBL/GenBank/DDBJ whole genome shotgun (WGS) entry which is preliminary data.</text>
</comment>
<feature type="compositionally biased region" description="Low complexity" evidence="1">
    <location>
        <begin position="75"/>
        <end position="84"/>
    </location>
</feature>
<dbReference type="EMBL" id="REGW02000009">
    <property type="protein sequence ID" value="KAE8291614.1"/>
    <property type="molecule type" value="Genomic_DNA"/>
</dbReference>
<proteinExistence type="predicted"/>
<reference evidence="2 3" key="1">
    <citation type="submission" date="2019-07" db="EMBL/GenBank/DDBJ databases">
        <title>Chromosome genome assembly for large yellow croaker.</title>
        <authorList>
            <person name="Xiao S."/>
        </authorList>
    </citation>
    <scope>NUCLEOTIDE SEQUENCE [LARGE SCALE GENOMIC DNA]</scope>
    <source>
        <strain evidence="2">JMULYC20181020</strain>
        <tissue evidence="2">Muscle</tissue>
    </source>
</reference>
<feature type="compositionally biased region" description="Basic residues" evidence="1">
    <location>
        <begin position="65"/>
        <end position="74"/>
    </location>
</feature>
<protein>
    <submittedName>
        <fullName evidence="2">Uncharacterized protein</fullName>
    </submittedName>
</protein>
<accession>A0A6G0IJR3</accession>
<feature type="region of interest" description="Disordered" evidence="1">
    <location>
        <begin position="45"/>
        <end position="97"/>
    </location>
</feature>